<dbReference type="Proteomes" id="UP000199664">
    <property type="component" value="Unassembled WGS sequence"/>
</dbReference>
<proteinExistence type="predicted"/>
<accession>A0A1H7WIR7</accession>
<keyword evidence="2" id="KW-1185">Reference proteome</keyword>
<dbReference type="Pfam" id="PF20159">
    <property type="entry name" value="YidB"/>
    <property type="match status" value="1"/>
</dbReference>
<dbReference type="STRING" id="1036779.SAMN04515666_108179"/>
<dbReference type="SUPFAM" id="SSF140804">
    <property type="entry name" value="YidB-like"/>
    <property type="match status" value="1"/>
</dbReference>
<evidence type="ECO:0000313" key="1">
    <source>
        <dbReference type="EMBL" id="SEM21015.1"/>
    </source>
</evidence>
<dbReference type="AlphaFoldDB" id="A0A1H7WIR7"/>
<dbReference type="EMBL" id="FOAN01000008">
    <property type="protein sequence ID" value="SEM21015.1"/>
    <property type="molecule type" value="Genomic_DNA"/>
</dbReference>
<name>A0A1H7WIR7_9HYPH</name>
<sequence>MSNENSGFPSMTALLGLLAVAGYQNRDKLAEWFGGSQRGTPAQDAPADLDRITGSAQSASAGGIGGLLGNGIQELIERFKQAGRGEAADSWVRTGPNEPIEGRDLEQAIGPDVLNRLAAQTGLSREEILERLSQRLPDAVDKYTPDGRMPA</sequence>
<dbReference type="Gene3D" id="1.10.10.690">
    <property type="entry name" value="YidB-like"/>
    <property type="match status" value="1"/>
</dbReference>
<gene>
    <name evidence="1" type="ORF">SAMN04515666_108179</name>
</gene>
<protein>
    <submittedName>
        <fullName evidence="1">Uncharacterized conserved protein YidB, DUF937 family</fullName>
    </submittedName>
</protein>
<organism evidence="1 2">
    <name type="scientific">Bosea lupini</name>
    <dbReference type="NCBI Taxonomy" id="1036779"/>
    <lineage>
        <taxon>Bacteria</taxon>
        <taxon>Pseudomonadati</taxon>
        <taxon>Pseudomonadota</taxon>
        <taxon>Alphaproteobacteria</taxon>
        <taxon>Hyphomicrobiales</taxon>
        <taxon>Boseaceae</taxon>
        <taxon>Bosea</taxon>
    </lineage>
</organism>
<dbReference type="OrthoDB" id="4235777at2"/>
<dbReference type="RefSeq" id="WP_091840027.1">
    <property type="nucleotide sequence ID" value="NZ_FOAN01000008.1"/>
</dbReference>
<dbReference type="InterPro" id="IPR027405">
    <property type="entry name" value="YidB-like"/>
</dbReference>
<reference evidence="2" key="1">
    <citation type="submission" date="2016-10" db="EMBL/GenBank/DDBJ databases">
        <authorList>
            <person name="Varghese N."/>
            <person name="Submissions S."/>
        </authorList>
    </citation>
    <scope>NUCLEOTIDE SEQUENCE [LARGE SCALE GENOMIC DNA]</scope>
    <source>
        <strain evidence="2">LMG 26383,CCUG 61248,R- 45681</strain>
    </source>
</reference>
<dbReference type="InterPro" id="IPR045372">
    <property type="entry name" value="YidB"/>
</dbReference>
<evidence type="ECO:0000313" key="2">
    <source>
        <dbReference type="Proteomes" id="UP000199664"/>
    </source>
</evidence>